<dbReference type="NCBIfam" id="TIGR01983">
    <property type="entry name" value="UbiG"/>
    <property type="match status" value="1"/>
</dbReference>
<dbReference type="Gene3D" id="3.40.50.150">
    <property type="entry name" value="Vaccinia Virus protein VP39"/>
    <property type="match status" value="1"/>
</dbReference>
<dbReference type="EC" id="2.1.1.64" evidence="5"/>
<dbReference type="Proteomes" id="UP000252182">
    <property type="component" value="Chromosome"/>
</dbReference>
<evidence type="ECO:0000256" key="1">
    <source>
        <dbReference type="ARBA" id="ARBA00022603"/>
    </source>
</evidence>
<proteinExistence type="inferred from homology"/>
<organism evidence="6 7">
    <name type="scientific">Ephemeroptericola cinctiostellae</name>
    <dbReference type="NCBI Taxonomy" id="2268024"/>
    <lineage>
        <taxon>Bacteria</taxon>
        <taxon>Pseudomonadati</taxon>
        <taxon>Pseudomonadota</taxon>
        <taxon>Betaproteobacteria</taxon>
        <taxon>Burkholderiales</taxon>
        <taxon>Burkholderiaceae</taxon>
        <taxon>Ephemeroptericola</taxon>
    </lineage>
</organism>
<dbReference type="InterPro" id="IPR029063">
    <property type="entry name" value="SAM-dependent_MTases_sf"/>
</dbReference>
<feature type="binding site" evidence="5">
    <location>
        <position position="79"/>
    </location>
    <ligand>
        <name>S-adenosyl-L-methionine</name>
        <dbReference type="ChEBI" id="CHEBI:59789"/>
    </ligand>
</feature>
<accession>A0A345D8I0</accession>
<evidence type="ECO:0000256" key="3">
    <source>
        <dbReference type="ARBA" id="ARBA00022688"/>
    </source>
</evidence>
<name>A0A345D8I0_9BURK</name>
<dbReference type="GO" id="GO:0102208">
    <property type="term" value="F:2-polyprenyl-6-hydroxyphenol methylase activity"/>
    <property type="evidence" value="ECO:0007669"/>
    <property type="project" value="UniProtKB-EC"/>
</dbReference>
<evidence type="ECO:0000313" key="6">
    <source>
        <dbReference type="EMBL" id="AXF84668.1"/>
    </source>
</evidence>
<comment type="catalytic activity">
    <reaction evidence="5">
        <text>a 3-(all-trans-polyprenyl)benzene-1,2-diol + S-adenosyl-L-methionine = a 2-methoxy-6-(all-trans-polyprenyl)phenol + S-adenosyl-L-homocysteine + H(+)</text>
        <dbReference type="Rhea" id="RHEA:31411"/>
        <dbReference type="Rhea" id="RHEA-COMP:9550"/>
        <dbReference type="Rhea" id="RHEA-COMP:9551"/>
        <dbReference type="ChEBI" id="CHEBI:15378"/>
        <dbReference type="ChEBI" id="CHEBI:57856"/>
        <dbReference type="ChEBI" id="CHEBI:59789"/>
        <dbReference type="ChEBI" id="CHEBI:62729"/>
        <dbReference type="ChEBI" id="CHEBI:62731"/>
        <dbReference type="EC" id="2.1.1.222"/>
    </reaction>
</comment>
<dbReference type="HAMAP" id="MF_00472">
    <property type="entry name" value="UbiG"/>
    <property type="match status" value="1"/>
</dbReference>
<dbReference type="CDD" id="cd02440">
    <property type="entry name" value="AdoMet_MTases"/>
    <property type="match status" value="1"/>
</dbReference>
<reference evidence="7" key="1">
    <citation type="submission" date="2018-07" db="EMBL/GenBank/DDBJ databases">
        <authorList>
            <person name="Kim H."/>
        </authorList>
    </citation>
    <scope>NUCLEOTIDE SEQUENCE [LARGE SCALE GENOMIC DNA]</scope>
    <source>
        <strain evidence="7">F02</strain>
    </source>
</reference>
<comment type="similarity">
    <text evidence="5">Belongs to the methyltransferase superfamily. UbiG/COQ3 family.</text>
</comment>
<dbReference type="PANTHER" id="PTHR43464:SF19">
    <property type="entry name" value="UBIQUINONE BIOSYNTHESIS O-METHYLTRANSFERASE, MITOCHONDRIAL"/>
    <property type="match status" value="1"/>
</dbReference>
<evidence type="ECO:0000256" key="2">
    <source>
        <dbReference type="ARBA" id="ARBA00022679"/>
    </source>
</evidence>
<dbReference type="InterPro" id="IPR010233">
    <property type="entry name" value="UbiG_MeTrfase"/>
</dbReference>
<feature type="binding site" evidence="5">
    <location>
        <position position="39"/>
    </location>
    <ligand>
        <name>S-adenosyl-L-methionine</name>
        <dbReference type="ChEBI" id="CHEBI:59789"/>
    </ligand>
</feature>
<keyword evidence="2 5" id="KW-0808">Transferase</keyword>
<keyword evidence="4 5" id="KW-0949">S-adenosyl-L-methionine</keyword>
<evidence type="ECO:0000256" key="4">
    <source>
        <dbReference type="ARBA" id="ARBA00022691"/>
    </source>
</evidence>
<keyword evidence="7" id="KW-1185">Reference proteome</keyword>
<keyword evidence="3 5" id="KW-0831">Ubiquinone biosynthesis</keyword>
<feature type="binding site" evidence="5">
    <location>
        <position position="58"/>
    </location>
    <ligand>
        <name>S-adenosyl-L-methionine</name>
        <dbReference type="ChEBI" id="CHEBI:59789"/>
    </ligand>
</feature>
<evidence type="ECO:0000256" key="5">
    <source>
        <dbReference type="HAMAP-Rule" id="MF_00472"/>
    </source>
</evidence>
<comment type="pathway">
    <text evidence="5">Cofactor biosynthesis; ubiquinone biosynthesis.</text>
</comment>
<feature type="binding site" evidence="5">
    <location>
        <position position="123"/>
    </location>
    <ligand>
        <name>S-adenosyl-L-methionine</name>
        <dbReference type="ChEBI" id="CHEBI:59789"/>
    </ligand>
</feature>
<dbReference type="GO" id="GO:0032259">
    <property type="term" value="P:methylation"/>
    <property type="evidence" value="ECO:0007669"/>
    <property type="project" value="UniProtKB-KW"/>
</dbReference>
<protein>
    <recommendedName>
        <fullName evidence="5">Ubiquinone biosynthesis O-methyltransferase</fullName>
    </recommendedName>
    <alternativeName>
        <fullName evidence="5">2-polyprenyl-6-hydroxyphenol methylase</fullName>
        <ecNumber evidence="5">2.1.1.222</ecNumber>
    </alternativeName>
    <alternativeName>
        <fullName evidence="5">3-demethylubiquinone 3-O-methyltransferase</fullName>
        <ecNumber evidence="5">2.1.1.64</ecNumber>
    </alternativeName>
</protein>
<dbReference type="GO" id="GO:0061542">
    <property type="term" value="F:3-demethylubiquinol 3-O-methyltransferase activity"/>
    <property type="evidence" value="ECO:0007669"/>
    <property type="project" value="UniProtKB-UniRule"/>
</dbReference>
<dbReference type="KEGG" id="hyf:DTO96_100378"/>
<dbReference type="OrthoDB" id="9801538at2"/>
<dbReference type="Pfam" id="PF13489">
    <property type="entry name" value="Methyltransf_23"/>
    <property type="match status" value="1"/>
</dbReference>
<dbReference type="SUPFAM" id="SSF53335">
    <property type="entry name" value="S-adenosyl-L-methionine-dependent methyltransferases"/>
    <property type="match status" value="1"/>
</dbReference>
<comment type="catalytic activity">
    <reaction evidence="5">
        <text>a 3-demethylubiquinol + S-adenosyl-L-methionine = a ubiquinol + S-adenosyl-L-homocysteine + H(+)</text>
        <dbReference type="Rhea" id="RHEA:44380"/>
        <dbReference type="Rhea" id="RHEA-COMP:9566"/>
        <dbReference type="Rhea" id="RHEA-COMP:10914"/>
        <dbReference type="ChEBI" id="CHEBI:15378"/>
        <dbReference type="ChEBI" id="CHEBI:17976"/>
        <dbReference type="ChEBI" id="CHEBI:57856"/>
        <dbReference type="ChEBI" id="CHEBI:59789"/>
        <dbReference type="ChEBI" id="CHEBI:84422"/>
        <dbReference type="EC" id="2.1.1.64"/>
    </reaction>
</comment>
<comment type="function">
    <text evidence="5">O-methyltransferase that catalyzes the 2 O-methylation steps in the ubiquinone biosynthetic pathway.</text>
</comment>
<dbReference type="EC" id="2.1.1.222" evidence="5"/>
<dbReference type="EMBL" id="CP031124">
    <property type="protein sequence ID" value="AXF84668.1"/>
    <property type="molecule type" value="Genomic_DNA"/>
</dbReference>
<dbReference type="PANTHER" id="PTHR43464">
    <property type="entry name" value="METHYLTRANSFERASE"/>
    <property type="match status" value="1"/>
</dbReference>
<sequence length="238" mass="26194">MSNTINVTPAEIDKFSQHAQQWWDAQGPLKTLHQVNPVRLAWVMQHVHLMGATVIDVGCGGGILSEALARQGGQVMGLDMAMDSIEVARLHAAEHGLNIEYVVDTAESMAQQKSGAFDVVTCMEMLEHVPDPVSVINSCAALVKSGGLVFFSTLNRHPKAFFLGVVAAEYVLNWIPKGTHDYKTFIKPSELARYARAAGLEVLEMKGIAYHPWRDQAAPFVLSDDADVNYMMVCRKQQ</sequence>
<keyword evidence="6" id="KW-0830">Ubiquinone</keyword>
<dbReference type="UniPathway" id="UPA00232"/>
<gene>
    <name evidence="6" type="primary">ubiG_1</name>
    <name evidence="5" type="synonym">ubiG</name>
    <name evidence="6" type="ORF">DTO96_100378</name>
</gene>
<keyword evidence="1 5" id="KW-0489">Methyltransferase</keyword>
<dbReference type="AlphaFoldDB" id="A0A345D8I0"/>
<evidence type="ECO:0000313" key="7">
    <source>
        <dbReference type="Proteomes" id="UP000252182"/>
    </source>
</evidence>
<dbReference type="RefSeq" id="WP_114561941.1">
    <property type="nucleotide sequence ID" value="NZ_CP031124.1"/>
</dbReference>
<dbReference type="GO" id="GO:0010420">
    <property type="term" value="F:polyprenyldihydroxybenzoate methyltransferase activity"/>
    <property type="evidence" value="ECO:0007669"/>
    <property type="project" value="InterPro"/>
</dbReference>